<keyword evidence="2" id="KW-1185">Reference proteome</keyword>
<dbReference type="PANTHER" id="PTHR12277:SF64">
    <property type="entry name" value="SUPERFAMILY HYDROLASE, PUTATIVE (AFU_ORTHOLOGUE AFUA_3G01760)-RELATED"/>
    <property type="match status" value="1"/>
</dbReference>
<proteinExistence type="predicted"/>
<accession>A0A9P5CLI4</accession>
<dbReference type="OrthoDB" id="10249433at2759"/>
<dbReference type="GO" id="GO:0016020">
    <property type="term" value="C:membrane"/>
    <property type="evidence" value="ECO:0007669"/>
    <property type="project" value="TreeGrafter"/>
</dbReference>
<comment type="caution">
    <text evidence="1">The sequence shown here is derived from an EMBL/GenBank/DDBJ whole genome shotgun (WGS) entry which is preliminary data.</text>
</comment>
<dbReference type="SUPFAM" id="SSF53474">
    <property type="entry name" value="alpha/beta-Hydrolases"/>
    <property type="match status" value="1"/>
</dbReference>
<gene>
    <name evidence="1" type="ORF">M406DRAFT_239794</name>
</gene>
<dbReference type="InterPro" id="IPR029058">
    <property type="entry name" value="AB_hydrolase_fold"/>
</dbReference>
<evidence type="ECO:0000313" key="1">
    <source>
        <dbReference type="EMBL" id="KAF3762257.1"/>
    </source>
</evidence>
<reference evidence="1" key="1">
    <citation type="journal article" date="2020" name="Phytopathology">
        <title>Genome sequence of the chestnut blight fungus Cryphonectria parasitica EP155: A fundamental resource for an archetypical invasive plant pathogen.</title>
        <authorList>
            <person name="Crouch J.A."/>
            <person name="Dawe A."/>
            <person name="Aerts A."/>
            <person name="Barry K."/>
            <person name="Churchill A.C.L."/>
            <person name="Grimwood J."/>
            <person name="Hillman B."/>
            <person name="Milgroom M.G."/>
            <person name="Pangilinan J."/>
            <person name="Smith M."/>
            <person name="Salamov A."/>
            <person name="Schmutz J."/>
            <person name="Yadav J."/>
            <person name="Grigoriev I.V."/>
            <person name="Nuss D."/>
        </authorList>
    </citation>
    <scope>NUCLEOTIDE SEQUENCE</scope>
    <source>
        <strain evidence="1">EP155</strain>
    </source>
</reference>
<dbReference type="RefSeq" id="XP_040773236.1">
    <property type="nucleotide sequence ID" value="XM_040916100.1"/>
</dbReference>
<dbReference type="GO" id="GO:0008474">
    <property type="term" value="F:palmitoyl-(protein) hydrolase activity"/>
    <property type="evidence" value="ECO:0007669"/>
    <property type="project" value="TreeGrafter"/>
</dbReference>
<protein>
    <submittedName>
        <fullName evidence="1">Uncharacterized protein</fullName>
    </submittedName>
</protein>
<evidence type="ECO:0000313" key="2">
    <source>
        <dbReference type="Proteomes" id="UP000803844"/>
    </source>
</evidence>
<dbReference type="AlphaFoldDB" id="A0A9P5CLI4"/>
<dbReference type="EMBL" id="MU032350">
    <property type="protein sequence ID" value="KAF3762257.1"/>
    <property type="molecule type" value="Genomic_DNA"/>
</dbReference>
<name>A0A9P5CLI4_CRYP1</name>
<feature type="non-terminal residue" evidence="1">
    <location>
        <position position="350"/>
    </location>
</feature>
<organism evidence="1 2">
    <name type="scientific">Cryphonectria parasitica (strain ATCC 38755 / EP155)</name>
    <dbReference type="NCBI Taxonomy" id="660469"/>
    <lineage>
        <taxon>Eukaryota</taxon>
        <taxon>Fungi</taxon>
        <taxon>Dikarya</taxon>
        <taxon>Ascomycota</taxon>
        <taxon>Pezizomycotina</taxon>
        <taxon>Sordariomycetes</taxon>
        <taxon>Sordariomycetidae</taxon>
        <taxon>Diaporthales</taxon>
        <taxon>Cryphonectriaceae</taxon>
        <taxon>Cryphonectria-Endothia species complex</taxon>
        <taxon>Cryphonectria</taxon>
    </lineage>
</organism>
<sequence length="350" mass="39986">RRQIHIPALLLPPVIFAGLVLALYTWKSFVMVSLQNKIIYNPYLPPSARHDKISDFQKYLYGIEWKELRMRSIDRTDLALAVASVSSHGHSPRDDGVAYHVYILYCQGNASSLPPRLPDHSWILKKIKMSFGERYPQLGKVRFTEVGLSYRGYWTSAGRPSEPGINYDTRAAVEWISQLHDNTYERAQTGNHKTKPILFVWGQSIGSGFATNLVASGAIPAHLEPTALILETPFLSIKEMLEVLYPEKWLPYKYLYPFLRNHLDSYRNLAIIAENRKERNLGLPQVLILQAGRDEIVPERHPEELRRRCAELGIPQETKVVPRAFHNDVMMTGGRAHVAEFIIEETAKAM</sequence>
<feature type="non-terminal residue" evidence="1">
    <location>
        <position position="1"/>
    </location>
</feature>
<dbReference type="Proteomes" id="UP000803844">
    <property type="component" value="Unassembled WGS sequence"/>
</dbReference>
<dbReference type="GeneID" id="63833229"/>
<dbReference type="Gene3D" id="3.40.50.1820">
    <property type="entry name" value="alpha/beta hydrolase"/>
    <property type="match status" value="1"/>
</dbReference>
<dbReference type="PANTHER" id="PTHR12277">
    <property type="entry name" value="ALPHA/BETA HYDROLASE DOMAIN-CONTAINING PROTEIN"/>
    <property type="match status" value="1"/>
</dbReference>